<keyword evidence="1" id="KW-0732">Signal</keyword>
<feature type="domain" description="C-type lectin" evidence="2">
    <location>
        <begin position="125"/>
        <end position="216"/>
    </location>
</feature>
<protein>
    <submittedName>
        <fullName evidence="4">C-type lectin domain-containing protein</fullName>
    </submittedName>
</protein>
<sequence>MPTTLVMFASALFIVFLASRSVHASDSPEDSNLIGILIDRQNGTLVAQEQDAVVNLQVERMFQTIQKMNSLLINMDAQFSSKMEALSKRVDALEANQGALRRSLIAEWTQISEQKFAKVISVNANWTEANAICSTLFATLATATSQKENEALTDLLHQSTDQIFWIGSRVQLQIGIPTDRFHNFANDHNEGDCAAVTREGIWKMRLCRERHPFVCQKTK</sequence>
<feature type="chain" id="PRO_5009312221" evidence="1">
    <location>
        <begin position="25"/>
        <end position="219"/>
    </location>
</feature>
<evidence type="ECO:0000256" key="1">
    <source>
        <dbReference type="SAM" id="SignalP"/>
    </source>
</evidence>
<dbReference type="SUPFAM" id="SSF56436">
    <property type="entry name" value="C-type lectin-like"/>
    <property type="match status" value="1"/>
</dbReference>
<keyword evidence="3" id="KW-1185">Reference proteome</keyword>
<dbReference type="InterPro" id="IPR016186">
    <property type="entry name" value="C-type_lectin-like/link_sf"/>
</dbReference>
<dbReference type="Proteomes" id="UP000095287">
    <property type="component" value="Unplaced"/>
</dbReference>
<dbReference type="PROSITE" id="PS50041">
    <property type="entry name" value="C_TYPE_LECTIN_2"/>
    <property type="match status" value="1"/>
</dbReference>
<evidence type="ECO:0000313" key="4">
    <source>
        <dbReference type="WBParaSite" id="L893_g1692.t1"/>
    </source>
</evidence>
<dbReference type="Gene3D" id="3.10.100.10">
    <property type="entry name" value="Mannose-Binding Protein A, subunit A"/>
    <property type="match status" value="1"/>
</dbReference>
<dbReference type="CDD" id="cd00037">
    <property type="entry name" value="CLECT"/>
    <property type="match status" value="1"/>
</dbReference>
<accession>A0A1I7YJC1</accession>
<dbReference type="InterPro" id="IPR016187">
    <property type="entry name" value="CTDL_fold"/>
</dbReference>
<reference evidence="4" key="1">
    <citation type="submission" date="2016-11" db="UniProtKB">
        <authorList>
            <consortium name="WormBaseParasite"/>
        </authorList>
    </citation>
    <scope>IDENTIFICATION</scope>
</reference>
<dbReference type="SMART" id="SM00034">
    <property type="entry name" value="CLECT"/>
    <property type="match status" value="1"/>
</dbReference>
<evidence type="ECO:0000259" key="2">
    <source>
        <dbReference type="PROSITE" id="PS50041"/>
    </source>
</evidence>
<dbReference type="AlphaFoldDB" id="A0A1I7YJC1"/>
<evidence type="ECO:0000313" key="3">
    <source>
        <dbReference type="Proteomes" id="UP000095287"/>
    </source>
</evidence>
<dbReference type="Pfam" id="PF00059">
    <property type="entry name" value="Lectin_C"/>
    <property type="match status" value="1"/>
</dbReference>
<feature type="signal peptide" evidence="1">
    <location>
        <begin position="1"/>
        <end position="24"/>
    </location>
</feature>
<dbReference type="WBParaSite" id="L893_g1692.t1">
    <property type="protein sequence ID" value="L893_g1692.t1"/>
    <property type="gene ID" value="L893_g1692"/>
</dbReference>
<proteinExistence type="predicted"/>
<dbReference type="InterPro" id="IPR001304">
    <property type="entry name" value="C-type_lectin-like"/>
</dbReference>
<name>A0A1I7YJC1_9BILA</name>
<organism evidence="3 4">
    <name type="scientific">Steinernema glaseri</name>
    <dbReference type="NCBI Taxonomy" id="37863"/>
    <lineage>
        <taxon>Eukaryota</taxon>
        <taxon>Metazoa</taxon>
        <taxon>Ecdysozoa</taxon>
        <taxon>Nematoda</taxon>
        <taxon>Chromadorea</taxon>
        <taxon>Rhabditida</taxon>
        <taxon>Tylenchina</taxon>
        <taxon>Panagrolaimomorpha</taxon>
        <taxon>Strongyloidoidea</taxon>
        <taxon>Steinernematidae</taxon>
        <taxon>Steinernema</taxon>
    </lineage>
</organism>